<evidence type="ECO:0000259" key="1">
    <source>
        <dbReference type="Pfam" id="PF14289"/>
    </source>
</evidence>
<gene>
    <name evidence="2" type="ORF">N7U66_21025</name>
</gene>
<feature type="domain" description="DUF4369" evidence="1">
    <location>
        <begin position="27"/>
        <end position="116"/>
    </location>
</feature>
<evidence type="ECO:0000313" key="2">
    <source>
        <dbReference type="EMBL" id="WAC02203.1"/>
    </source>
</evidence>
<dbReference type="Proteomes" id="UP001164705">
    <property type="component" value="Chromosome"/>
</dbReference>
<proteinExistence type="predicted"/>
<reference evidence="2" key="1">
    <citation type="submission" date="2022-11" db="EMBL/GenBank/DDBJ databases">
        <title>Lacinutrix neustonica HL-RS19T sp. nov., isolated from the surface microlayer sample of brackish Lake Shihwa.</title>
        <authorList>
            <person name="Choi J.Y."/>
            <person name="Hwang C.Y."/>
        </authorList>
    </citation>
    <scope>NUCLEOTIDE SEQUENCE</scope>
    <source>
        <strain evidence="2">HL-RS19</strain>
    </source>
</reference>
<dbReference type="PROSITE" id="PS51257">
    <property type="entry name" value="PROKAR_LIPOPROTEIN"/>
    <property type="match status" value="1"/>
</dbReference>
<organism evidence="2 3">
    <name type="scientific">Lacinutrix neustonica</name>
    <dbReference type="NCBI Taxonomy" id="2980107"/>
    <lineage>
        <taxon>Bacteria</taxon>
        <taxon>Pseudomonadati</taxon>
        <taxon>Bacteroidota</taxon>
        <taxon>Flavobacteriia</taxon>
        <taxon>Flavobacteriales</taxon>
        <taxon>Flavobacteriaceae</taxon>
        <taxon>Lacinutrix</taxon>
    </lineage>
</organism>
<protein>
    <submittedName>
        <fullName evidence="2">DUF4369 domain-containing protein</fullName>
    </submittedName>
</protein>
<accession>A0A9E8MV93</accession>
<sequence>MIKKIALISIILLAFACKKEKSAYELIATIDPSANNKKVEVLRRENGKRTLIDSTTIIDGKFSFTGSVESPDIYYIQIQDVNGTLPIILENSNIAIDVYIDSLAASSISGSKENDLIKTYLKSRKPFRDVNDRLMSRFRLNQSTTQDQSILKEINISYDSLKKAANIHDVNFIKDHPNSGFAAFTLERLTIGKIITKNEANELYHLLPRCH</sequence>
<keyword evidence="3" id="KW-1185">Reference proteome</keyword>
<dbReference type="EMBL" id="CP113088">
    <property type="protein sequence ID" value="WAC02203.1"/>
    <property type="molecule type" value="Genomic_DNA"/>
</dbReference>
<dbReference type="AlphaFoldDB" id="A0A9E8MV93"/>
<dbReference type="KEGG" id="lnu:N7U66_21025"/>
<dbReference type="InterPro" id="IPR025380">
    <property type="entry name" value="DUF4369"/>
</dbReference>
<dbReference type="RefSeq" id="WP_267676798.1">
    <property type="nucleotide sequence ID" value="NZ_CP113088.1"/>
</dbReference>
<name>A0A9E8MV93_9FLAO</name>
<dbReference type="Pfam" id="PF14289">
    <property type="entry name" value="DUF4369"/>
    <property type="match status" value="1"/>
</dbReference>
<evidence type="ECO:0000313" key="3">
    <source>
        <dbReference type="Proteomes" id="UP001164705"/>
    </source>
</evidence>